<proteinExistence type="predicted"/>
<protein>
    <submittedName>
        <fullName evidence="2">Uncharacterized protein</fullName>
    </submittedName>
</protein>
<evidence type="ECO:0000313" key="3">
    <source>
        <dbReference type="Proteomes" id="UP001174909"/>
    </source>
</evidence>
<evidence type="ECO:0000256" key="1">
    <source>
        <dbReference type="SAM" id="MobiDB-lite"/>
    </source>
</evidence>
<feature type="non-terminal residue" evidence="2">
    <location>
        <position position="59"/>
    </location>
</feature>
<gene>
    <name evidence="2" type="ORF">GBAR_LOCUS31782</name>
</gene>
<reference evidence="2" key="1">
    <citation type="submission" date="2023-03" db="EMBL/GenBank/DDBJ databases">
        <authorList>
            <person name="Steffen K."/>
            <person name="Cardenas P."/>
        </authorList>
    </citation>
    <scope>NUCLEOTIDE SEQUENCE</scope>
</reference>
<name>A0AA35U1I2_GEOBA</name>
<feature type="compositionally biased region" description="Basic and acidic residues" evidence="1">
    <location>
        <begin position="50"/>
        <end position="59"/>
    </location>
</feature>
<dbReference type="EMBL" id="CASHTH010004517">
    <property type="protein sequence ID" value="CAI8058440.1"/>
    <property type="molecule type" value="Genomic_DNA"/>
</dbReference>
<comment type="caution">
    <text evidence="2">The sequence shown here is derived from an EMBL/GenBank/DDBJ whole genome shotgun (WGS) entry which is preliminary data.</text>
</comment>
<dbReference type="AlphaFoldDB" id="A0AA35U1I2"/>
<organism evidence="2 3">
    <name type="scientific">Geodia barretti</name>
    <name type="common">Barrett's horny sponge</name>
    <dbReference type="NCBI Taxonomy" id="519541"/>
    <lineage>
        <taxon>Eukaryota</taxon>
        <taxon>Metazoa</taxon>
        <taxon>Porifera</taxon>
        <taxon>Demospongiae</taxon>
        <taxon>Heteroscleromorpha</taxon>
        <taxon>Tetractinellida</taxon>
        <taxon>Astrophorina</taxon>
        <taxon>Geodiidae</taxon>
        <taxon>Geodia</taxon>
    </lineage>
</organism>
<keyword evidence="3" id="KW-1185">Reference proteome</keyword>
<evidence type="ECO:0000313" key="2">
    <source>
        <dbReference type="EMBL" id="CAI8058440.1"/>
    </source>
</evidence>
<sequence length="59" mass="7002">MNRTCCLKDHIWQAVQREKTSIKELLELEERLGPAQPRASPEMKSVGCHQELERRRQQE</sequence>
<dbReference type="Proteomes" id="UP001174909">
    <property type="component" value="Unassembled WGS sequence"/>
</dbReference>
<accession>A0AA35U1I2</accession>
<feature type="region of interest" description="Disordered" evidence="1">
    <location>
        <begin position="32"/>
        <end position="59"/>
    </location>
</feature>